<keyword evidence="2 10" id="KW-0158">Chromosome</keyword>
<dbReference type="InterPro" id="IPR029148">
    <property type="entry name" value="FACT-SPT16_Nlobe"/>
</dbReference>
<dbReference type="Pfam" id="PF08512">
    <property type="entry name" value="Rttp106-like_middle"/>
    <property type="match status" value="1"/>
</dbReference>
<dbReference type="InParanoid" id="S7WAW8"/>
<evidence type="ECO:0000256" key="5">
    <source>
        <dbReference type="ARBA" id="ARBA00023015"/>
    </source>
</evidence>
<evidence type="ECO:0000256" key="12">
    <source>
        <dbReference type="SAM" id="MobiDB-lite"/>
    </source>
</evidence>
<feature type="compositionally biased region" description="Acidic residues" evidence="12">
    <location>
        <begin position="822"/>
        <end position="863"/>
    </location>
</feature>
<evidence type="ECO:0000259" key="13">
    <source>
        <dbReference type="SMART" id="SM01285"/>
    </source>
</evidence>
<evidence type="ECO:0000256" key="4">
    <source>
        <dbReference type="ARBA" id="ARBA00022763"/>
    </source>
</evidence>
<dbReference type="InterPro" id="IPR056595">
    <property type="entry name" value="Fact-SPT16_PH"/>
</dbReference>
<evidence type="ECO:0000256" key="3">
    <source>
        <dbReference type="ARBA" id="ARBA00022705"/>
    </source>
</evidence>
<dbReference type="HOGENOM" id="CLU_004627_1_0_1"/>
<dbReference type="OrthoDB" id="10251642at2759"/>
<comment type="similarity">
    <text evidence="1 10">Belongs to the peptidase M24 family. SPT16 subfamily.</text>
</comment>
<dbReference type="Gene3D" id="2.30.29.210">
    <property type="entry name" value="FACT complex subunit Spt16p/Cdc68p"/>
    <property type="match status" value="1"/>
</dbReference>
<dbReference type="Gene3D" id="2.30.29.150">
    <property type="match status" value="1"/>
</dbReference>
<dbReference type="Gene3D" id="3.40.350.10">
    <property type="entry name" value="Creatinase/prolidase N-terminal domain"/>
    <property type="match status" value="1"/>
</dbReference>
<dbReference type="OMA" id="AYSVMKN"/>
<evidence type="ECO:0000256" key="9">
    <source>
        <dbReference type="ARBA" id="ARBA00023242"/>
    </source>
</evidence>
<feature type="compositionally biased region" description="Basic and acidic residues" evidence="12">
    <location>
        <begin position="864"/>
        <end position="873"/>
    </location>
</feature>
<dbReference type="FunFam" id="2.30.29.30:FF:000017">
    <property type="entry name" value="FACT complex subunit SPT16"/>
    <property type="match status" value="1"/>
</dbReference>
<feature type="domain" description="FACT complex subunit SPT16 middle" evidence="14">
    <location>
        <begin position="437"/>
        <end position="573"/>
    </location>
</feature>
<feature type="region of interest" description="Disordered" evidence="12">
    <location>
        <begin position="805"/>
        <end position="873"/>
    </location>
</feature>
<dbReference type="EMBL" id="ATCN01000477">
    <property type="protein sequence ID" value="EPR78927.1"/>
    <property type="molecule type" value="Genomic_DNA"/>
</dbReference>
<dbReference type="Gene3D" id="2.30.29.30">
    <property type="entry name" value="Pleckstrin-homology domain (PH domain)/Phosphotyrosine-binding domain (PTB)"/>
    <property type="match status" value="1"/>
</dbReference>
<dbReference type="InterPro" id="IPR029149">
    <property type="entry name" value="Creatin/AminoP/Spt16_N"/>
</dbReference>
<dbReference type="SMART" id="SM01287">
    <property type="entry name" value="Rtt106"/>
    <property type="match status" value="1"/>
</dbReference>
<evidence type="ECO:0000256" key="6">
    <source>
        <dbReference type="ARBA" id="ARBA00023054"/>
    </source>
</evidence>
<keyword evidence="3 10" id="KW-0235">DNA replication</keyword>
<comment type="subcellular location">
    <subcellularLocation>
        <location evidence="10">Nucleus</location>
    </subcellularLocation>
    <subcellularLocation>
        <location evidence="10">Chromosome</location>
    </subcellularLocation>
</comment>
<dbReference type="SMART" id="SM01285">
    <property type="entry name" value="FACT-Spt16_Nlob"/>
    <property type="match status" value="1"/>
</dbReference>
<evidence type="ECO:0000256" key="1">
    <source>
        <dbReference type="ARBA" id="ARBA00010779"/>
    </source>
</evidence>
<dbReference type="GO" id="GO:0006281">
    <property type="term" value="P:DNA repair"/>
    <property type="evidence" value="ECO:0007669"/>
    <property type="project" value="UniProtKB-UniRule"/>
</dbReference>
<evidence type="ECO:0000256" key="11">
    <source>
        <dbReference type="SAM" id="Coils"/>
    </source>
</evidence>
<dbReference type="Pfam" id="PF14826">
    <property type="entry name" value="FACT-Spt16_Nlob"/>
    <property type="match status" value="1"/>
</dbReference>
<gene>
    <name evidence="16" type="ORF">SLOPH_1957</name>
</gene>
<dbReference type="FunCoup" id="S7WAW8">
    <property type="interactions" value="298"/>
</dbReference>
<keyword evidence="6 11" id="KW-0175">Coiled coil</keyword>
<dbReference type="Pfam" id="PF24824">
    <property type="entry name" value="PH_SPT16"/>
    <property type="match status" value="1"/>
</dbReference>
<dbReference type="GO" id="GO:0006260">
    <property type="term" value="P:DNA replication"/>
    <property type="evidence" value="ECO:0007669"/>
    <property type="project" value="UniProtKB-KW"/>
</dbReference>
<evidence type="ECO:0000256" key="8">
    <source>
        <dbReference type="ARBA" id="ARBA00023204"/>
    </source>
</evidence>
<protein>
    <recommendedName>
        <fullName evidence="10">FACT complex subunit</fullName>
    </recommendedName>
</protein>
<sequence length="873" mass="103291">MLNIKLNSENFISRVTKIRSHLTDLPLLLILGKTIDVEIFGSNSAFFLYLLEYEFPETLLLINKNNIYAVTTPKKASLLEQLQKDCDMKILVRRKDRLNTEEIIRELVKVFGTKVQVVDRKNLKGDYVDDMARPFEWVEIDGSKFFREKEEGEKEYVRKSIRCNNYFGSELRKILFDDERFTHGQIKAKIEELLDTDSPDFPETIAKVEFGATPEVKSIVYGNDEELEELFLQYNVINTKLVVKYKGYNSIIARTYLVNQDEENNEILRNLFELRNLIVEEVKNLNLSELKQKVERFTKEKVLKIKDNYIHSIGLLSTESMDELDKDMCIVIDLNEESGIRIADTLIVSDPKVEDGPGDFILEMEKKRRGMQREVRRVKELEKNIERNEHQKELMSNIIEEMLKYYSENSDEVKEEKKEEEFYAYKKENLLLRGNKIMVDKKNHCVNIPVYGQMVPFHIFYIKNISRNEEDVHSFLRFNFKDTKGAFLKSLTYKGNTTSINFLFQEINDMKKNFLQRLEEKSYAKDQVEQEELVESRGSRIVLSEASLRTDVRLGGRKVKPSNLELHENGFRYFLENEKIDILFSNIKHFIFQECRDKRAIIHFKLIAPLFLNKKTFDIQFYKEIDKKEFHDTARSGRNEEYMEKILEEEEEMNRDELNLEFKRFIAKIEEKSNLRAETPFPEKGFYAVPYKENVFIQSTNELLISITETPFLVVTLSEIEVVNFERVNFSVRSFDLAIIYKDKTHILIQSVELSKIYFLKDFFDSKNVCYIETTVNIQWNNLIKSILHDPIGFYEAGGWSELQPVRDDEEDEESAASLDTTESEDDEEYEISDVSEEFAGEEEPTEEELEEYSEDEYNEEYEEERKRLRREY</sequence>
<organism evidence="16 17">
    <name type="scientific">Spraguea lophii (strain 42_110)</name>
    <name type="common">Microsporidian parasite</name>
    <dbReference type="NCBI Taxonomy" id="1358809"/>
    <lineage>
        <taxon>Eukaryota</taxon>
        <taxon>Fungi</taxon>
        <taxon>Fungi incertae sedis</taxon>
        <taxon>Microsporidia</taxon>
        <taxon>Spragueidae</taxon>
        <taxon>Spraguea</taxon>
    </lineage>
</organism>
<feature type="domain" description="Histone chaperone RTT106/FACT complex subunit SPT16-like middle" evidence="15">
    <location>
        <begin position="686"/>
        <end position="774"/>
    </location>
</feature>
<evidence type="ECO:0000313" key="16">
    <source>
        <dbReference type="EMBL" id="EPR78927.1"/>
    </source>
</evidence>
<accession>S7WAW8</accession>
<evidence type="ECO:0000256" key="2">
    <source>
        <dbReference type="ARBA" id="ARBA00022454"/>
    </source>
</evidence>
<dbReference type="InterPro" id="IPR013719">
    <property type="entry name" value="RTT106/SPT16-like_middle_dom"/>
</dbReference>
<proteinExistence type="inferred from homology"/>
<name>S7WAW8_SPRLO</name>
<keyword evidence="8 10" id="KW-0234">DNA repair</keyword>
<keyword evidence="17" id="KW-1185">Reference proteome</keyword>
<dbReference type="PANTHER" id="PTHR13980">
    <property type="entry name" value="CDC68 RELATED"/>
    <property type="match status" value="1"/>
</dbReference>
<dbReference type="VEuPathDB" id="MicrosporidiaDB:SLOPH_1957"/>
<keyword evidence="5 10" id="KW-0805">Transcription regulation</keyword>
<dbReference type="Pfam" id="PF08644">
    <property type="entry name" value="SPT16"/>
    <property type="match status" value="1"/>
</dbReference>
<evidence type="ECO:0000256" key="7">
    <source>
        <dbReference type="ARBA" id="ARBA00023163"/>
    </source>
</evidence>
<dbReference type="PANTHER" id="PTHR13980:SF15">
    <property type="entry name" value="FACT COMPLEX SUBUNIT SPT16"/>
    <property type="match status" value="1"/>
</dbReference>
<dbReference type="AlphaFoldDB" id="S7WAW8"/>
<feature type="coiled-coil region" evidence="11">
    <location>
        <begin position="361"/>
        <end position="398"/>
    </location>
</feature>
<dbReference type="GO" id="GO:0035101">
    <property type="term" value="C:FACT complex"/>
    <property type="evidence" value="ECO:0007669"/>
    <property type="project" value="UniProtKB-UniRule"/>
</dbReference>
<dbReference type="InterPro" id="IPR040258">
    <property type="entry name" value="Spt16"/>
</dbReference>
<dbReference type="Proteomes" id="UP000014978">
    <property type="component" value="Unassembled WGS sequence"/>
</dbReference>
<evidence type="ECO:0000256" key="10">
    <source>
        <dbReference type="RuleBase" id="RU367052"/>
    </source>
</evidence>
<dbReference type="Gene3D" id="3.90.230.10">
    <property type="entry name" value="Creatinase/methionine aminopeptidase superfamily"/>
    <property type="match status" value="1"/>
</dbReference>
<dbReference type="InterPro" id="IPR036005">
    <property type="entry name" value="Creatinase/aminopeptidase-like"/>
</dbReference>
<evidence type="ECO:0000313" key="17">
    <source>
        <dbReference type="Proteomes" id="UP000014978"/>
    </source>
</evidence>
<dbReference type="InterPro" id="IPR013953">
    <property type="entry name" value="FACT_SPT16_M"/>
</dbReference>
<dbReference type="GO" id="GO:0006368">
    <property type="term" value="P:transcription elongation by RNA polymerase II"/>
    <property type="evidence" value="ECO:0007669"/>
    <property type="project" value="TreeGrafter"/>
</dbReference>
<dbReference type="GO" id="GO:0031491">
    <property type="term" value="F:nucleosome binding"/>
    <property type="evidence" value="ECO:0007669"/>
    <property type="project" value="TreeGrafter"/>
</dbReference>
<evidence type="ECO:0000259" key="15">
    <source>
        <dbReference type="SMART" id="SM01287"/>
    </source>
</evidence>
<reference evidence="17" key="1">
    <citation type="journal article" date="2013" name="PLoS Genet.">
        <title>The genome of Spraguea lophii and the basis of host-microsporidian interactions.</title>
        <authorList>
            <person name="Campbell S.E."/>
            <person name="Williams T.A."/>
            <person name="Yousuf A."/>
            <person name="Soanes D.M."/>
            <person name="Paszkiewicz K.H."/>
            <person name="Williams B.A.P."/>
        </authorList>
    </citation>
    <scope>NUCLEOTIDE SEQUENCE [LARGE SCALE GENOMIC DNA]</scope>
    <source>
        <strain evidence="17">42_110</strain>
    </source>
</reference>
<comment type="subunit">
    <text evidence="10">Component of the FACT complex.</text>
</comment>
<keyword evidence="7 10" id="KW-0804">Transcription</keyword>
<comment type="function">
    <text evidence="10">Component of the FACT complex, a general chromatin factor that acts to reorganize nucleosomes. The FACT complex is involved in multiple processes that require DNA as a template such as mRNA elongation, DNA replication and DNA repair. During transcription elongation the FACT complex acts as a histone chaperone that both destabilizes and restores nucleosomal structure. It facilitates the passage of RNA polymerase II and transcription by promoting the dissociation of one histone H2A-H2B dimer from the nucleosome, then subsequently promotes the reestablishment of the nucleosome following the passage of RNA polymerase II.</text>
</comment>
<evidence type="ECO:0000259" key="14">
    <source>
        <dbReference type="SMART" id="SM01286"/>
    </source>
</evidence>
<feature type="domain" description="FACT complex subunit SPT16 N-terminal lobe" evidence="13">
    <location>
        <begin position="6"/>
        <end position="146"/>
    </location>
</feature>
<keyword evidence="4 10" id="KW-0227">DNA damage</keyword>
<dbReference type="SMART" id="SM01286">
    <property type="entry name" value="SPT16"/>
    <property type="match status" value="1"/>
</dbReference>
<dbReference type="InterPro" id="IPR011993">
    <property type="entry name" value="PH-like_dom_sf"/>
</dbReference>
<keyword evidence="9 10" id="KW-0539">Nucleus</keyword>
<comment type="caution">
    <text evidence="16">The sequence shown here is derived from an EMBL/GenBank/DDBJ whole genome shotgun (WGS) entry which is preliminary data.</text>
</comment>
<dbReference type="STRING" id="1358809.S7WAW8"/>